<gene>
    <name evidence="1" type="ORF">NCTC7582_00063</name>
</gene>
<evidence type="ECO:0000313" key="2">
    <source>
        <dbReference type="Proteomes" id="UP000251431"/>
    </source>
</evidence>
<dbReference type="InterPro" id="IPR010633">
    <property type="entry name" value="Phage_lambda_GpZ"/>
</dbReference>
<accession>A0A2X0Z0Y9</accession>
<protein>
    <recommendedName>
        <fullName evidence="3">Prophage minor tail protein Z (GPZ)</fullName>
    </recommendedName>
</protein>
<sequence>MIEINVLHIERLNQIFSDTPEQIPIVLSRAINRAAQAGRTQAAREAKSKYTIRHGDVLKTLKMNRANRGNLYASISSRGELIPLIAFNPRQTKKGVSVAVKKGERKQLKSLFLTTLTNPRYSGSATNVFGRVSAERYPLRGHYGPSIPQMIENEESMASVGGRIAEVLDNRIIHEINFLLRG</sequence>
<evidence type="ECO:0008006" key="3">
    <source>
        <dbReference type="Google" id="ProtNLM"/>
    </source>
</evidence>
<dbReference type="RefSeq" id="WP_112116206.1">
    <property type="nucleotide sequence ID" value="NZ_UAQE01000001.1"/>
</dbReference>
<dbReference type="Proteomes" id="UP000251431">
    <property type="component" value="Unassembled WGS sequence"/>
</dbReference>
<organism evidence="1 2">
    <name type="scientific">Lysinibacillus capsici</name>
    <dbReference type="NCBI Taxonomy" id="2115968"/>
    <lineage>
        <taxon>Bacteria</taxon>
        <taxon>Bacillati</taxon>
        <taxon>Bacillota</taxon>
        <taxon>Bacilli</taxon>
        <taxon>Bacillales</taxon>
        <taxon>Bacillaceae</taxon>
        <taxon>Lysinibacillus</taxon>
    </lineage>
</organism>
<dbReference type="EMBL" id="UAQE01000001">
    <property type="protein sequence ID" value="SPT95562.1"/>
    <property type="molecule type" value="Genomic_DNA"/>
</dbReference>
<dbReference type="AlphaFoldDB" id="A0A2X0Z0Y9"/>
<name>A0A2X0Z0Y9_9BACI</name>
<dbReference type="Pfam" id="PF06763">
    <property type="entry name" value="Minor_tail_Z"/>
    <property type="match status" value="1"/>
</dbReference>
<evidence type="ECO:0000313" key="1">
    <source>
        <dbReference type="EMBL" id="SPT95562.1"/>
    </source>
</evidence>
<reference evidence="1 2" key="1">
    <citation type="submission" date="2018-06" db="EMBL/GenBank/DDBJ databases">
        <authorList>
            <consortium name="Pathogen Informatics"/>
            <person name="Doyle S."/>
        </authorList>
    </citation>
    <scope>NUCLEOTIDE SEQUENCE [LARGE SCALE GENOMIC DNA]</scope>
    <source>
        <strain evidence="1 2">NCTC7582</strain>
    </source>
</reference>
<proteinExistence type="predicted"/>